<dbReference type="SMART" id="SM00981">
    <property type="entry name" value="THUMP"/>
    <property type="match status" value="1"/>
</dbReference>
<evidence type="ECO:0000259" key="3">
    <source>
        <dbReference type="PROSITE" id="PS51165"/>
    </source>
</evidence>
<dbReference type="SUPFAM" id="SSF143437">
    <property type="entry name" value="THUMP domain-like"/>
    <property type="match status" value="1"/>
</dbReference>
<gene>
    <name evidence="4" type="ORF">K493DRAFT_356455</name>
</gene>
<dbReference type="PANTHER" id="PTHR13452">
    <property type="entry name" value="THUMP DOMAIN CONTAINING PROTEIN 1-RELATED"/>
    <property type="match status" value="1"/>
</dbReference>
<dbReference type="PANTHER" id="PTHR13452:SF10">
    <property type="entry name" value="THUMP DOMAIN-CONTAINING PROTEIN 1"/>
    <property type="match status" value="1"/>
</dbReference>
<sequence length="279" mass="31476">MSGAKRPFQTKSTQKKKRAKKYACSKEKYANPGSFQVDPGVFGFFVTCPRHKERACVSEMYAVLSEYADKLYPSESQEIEEKEVTSVEDEIANELAEMKKTAHKDKRFANLNTQVDCVVFIKTKEPIVPTDLAAYILKDLKETGVKKTRFALRLIPISNTCYANMSDIEAAAKKLLAPHFHGENQEPVTYAIVPKIRNNSKIDRDELIKSVAGLVGDKHKVNLEKPDFVIIIEIFKSICGISVVKDYYELKKFNLQVLFESLKQPKAVEDKAVEASSEA</sequence>
<comment type="caution">
    <text evidence="4">The sequence shown here is derived from an EMBL/GenBank/DDBJ whole genome shotgun (WGS) entry which is preliminary data.</text>
</comment>
<evidence type="ECO:0000313" key="4">
    <source>
        <dbReference type="EMBL" id="ORX90736.1"/>
    </source>
</evidence>
<evidence type="ECO:0000256" key="1">
    <source>
        <dbReference type="PROSITE-ProRule" id="PRU00529"/>
    </source>
</evidence>
<evidence type="ECO:0000256" key="2">
    <source>
        <dbReference type="SAM" id="MobiDB-lite"/>
    </source>
</evidence>
<dbReference type="OrthoDB" id="367221at2759"/>
<dbReference type="FunFam" id="3.30.2300.10:FF:000001">
    <property type="entry name" value="THUMP domain-containing protein 1"/>
    <property type="match status" value="1"/>
</dbReference>
<name>A0A1Y1XZ16_9FUNG</name>
<dbReference type="EMBL" id="MCFE01000362">
    <property type="protein sequence ID" value="ORX90736.1"/>
    <property type="molecule type" value="Genomic_DNA"/>
</dbReference>
<dbReference type="InterPro" id="IPR040183">
    <property type="entry name" value="THUMPD1-like"/>
</dbReference>
<dbReference type="Gene3D" id="3.30.2300.10">
    <property type="entry name" value="THUMP superfamily"/>
    <property type="match status" value="1"/>
</dbReference>
<keyword evidence="1" id="KW-0694">RNA-binding</keyword>
<dbReference type="FunCoup" id="A0A1Y1XZ16">
    <property type="interactions" value="842"/>
</dbReference>
<evidence type="ECO:0000313" key="5">
    <source>
        <dbReference type="Proteomes" id="UP000193498"/>
    </source>
</evidence>
<keyword evidence="5" id="KW-1185">Reference proteome</keyword>
<dbReference type="AlphaFoldDB" id="A0A1Y1XZ16"/>
<dbReference type="Pfam" id="PF02926">
    <property type="entry name" value="THUMP"/>
    <property type="match status" value="1"/>
</dbReference>
<feature type="domain" description="THUMP" evidence="3">
    <location>
        <begin position="139"/>
        <end position="245"/>
    </location>
</feature>
<dbReference type="PROSITE" id="PS51165">
    <property type="entry name" value="THUMP"/>
    <property type="match status" value="1"/>
</dbReference>
<dbReference type="CDD" id="cd11717">
    <property type="entry name" value="THUMP_THUMPD1_like"/>
    <property type="match status" value="1"/>
</dbReference>
<protein>
    <submittedName>
        <fullName evidence="4">Thump-domain-containing protein</fullName>
    </submittedName>
</protein>
<feature type="region of interest" description="Disordered" evidence="2">
    <location>
        <begin position="1"/>
        <end position="20"/>
    </location>
</feature>
<organism evidence="4 5">
    <name type="scientific">Basidiobolus meristosporus CBS 931.73</name>
    <dbReference type="NCBI Taxonomy" id="1314790"/>
    <lineage>
        <taxon>Eukaryota</taxon>
        <taxon>Fungi</taxon>
        <taxon>Fungi incertae sedis</taxon>
        <taxon>Zoopagomycota</taxon>
        <taxon>Entomophthoromycotina</taxon>
        <taxon>Basidiobolomycetes</taxon>
        <taxon>Basidiobolales</taxon>
        <taxon>Basidiobolaceae</taxon>
        <taxon>Basidiobolus</taxon>
    </lineage>
</organism>
<accession>A0A1Y1XZ16</accession>
<dbReference type="InParanoid" id="A0A1Y1XZ16"/>
<dbReference type="GO" id="GO:0003723">
    <property type="term" value="F:RNA binding"/>
    <property type="evidence" value="ECO:0007669"/>
    <property type="project" value="UniProtKB-UniRule"/>
</dbReference>
<proteinExistence type="predicted"/>
<dbReference type="InterPro" id="IPR004114">
    <property type="entry name" value="THUMP_dom"/>
</dbReference>
<dbReference type="GO" id="GO:0006400">
    <property type="term" value="P:tRNA modification"/>
    <property type="evidence" value="ECO:0007669"/>
    <property type="project" value="InterPro"/>
</dbReference>
<dbReference type="STRING" id="1314790.A0A1Y1XZ16"/>
<dbReference type="Proteomes" id="UP000193498">
    <property type="component" value="Unassembled WGS sequence"/>
</dbReference>
<reference evidence="4 5" key="1">
    <citation type="submission" date="2016-07" db="EMBL/GenBank/DDBJ databases">
        <title>Pervasive Adenine N6-methylation of Active Genes in Fungi.</title>
        <authorList>
            <consortium name="DOE Joint Genome Institute"/>
            <person name="Mondo S.J."/>
            <person name="Dannebaum R.O."/>
            <person name="Kuo R.C."/>
            <person name="Labutti K."/>
            <person name="Haridas S."/>
            <person name="Kuo A."/>
            <person name="Salamov A."/>
            <person name="Ahrendt S.R."/>
            <person name="Lipzen A."/>
            <person name="Sullivan W."/>
            <person name="Andreopoulos W.B."/>
            <person name="Clum A."/>
            <person name="Lindquist E."/>
            <person name="Daum C."/>
            <person name="Ramamoorthy G.K."/>
            <person name="Gryganskyi A."/>
            <person name="Culley D."/>
            <person name="Magnuson J.K."/>
            <person name="James T.Y."/>
            <person name="O'Malley M.A."/>
            <person name="Stajich J.E."/>
            <person name="Spatafora J.W."/>
            <person name="Visel A."/>
            <person name="Grigoriev I.V."/>
        </authorList>
    </citation>
    <scope>NUCLEOTIDE SEQUENCE [LARGE SCALE GENOMIC DNA]</scope>
    <source>
        <strain evidence="4 5">CBS 931.73</strain>
    </source>
</reference>